<comment type="similarity">
    <text evidence="2">Belongs to the peptidase A24 family.</text>
</comment>
<dbReference type="PANTHER" id="PTHR30487:SF0">
    <property type="entry name" value="PREPILIN LEADER PEPTIDASE_N-METHYLTRANSFERASE-RELATED"/>
    <property type="match status" value="1"/>
</dbReference>
<comment type="subcellular location">
    <subcellularLocation>
        <location evidence="1">Cell membrane</location>
        <topology evidence="1">Multi-pass membrane protein</topology>
    </subcellularLocation>
</comment>
<feature type="transmembrane region" description="Helical" evidence="7">
    <location>
        <begin position="216"/>
        <end position="232"/>
    </location>
</feature>
<evidence type="ECO:0000313" key="11">
    <source>
        <dbReference type="Proteomes" id="UP000321026"/>
    </source>
</evidence>
<evidence type="ECO:0000256" key="1">
    <source>
        <dbReference type="ARBA" id="ARBA00004651"/>
    </source>
</evidence>
<feature type="transmembrane region" description="Helical" evidence="7">
    <location>
        <begin position="163"/>
        <end position="182"/>
    </location>
</feature>
<feature type="domain" description="Prepilin peptidase A24 N-terminal" evidence="9">
    <location>
        <begin position="10"/>
        <end position="89"/>
    </location>
</feature>
<sequence>MVFELLSLFIFGLIIGSFLNVLVLRSETEETLGGRSHCPRCQAMIHWYDNIPLLSFLFLRGRCRACQAPISWQYPFVELGTGLSFTLMGAVFERGVATFEHLTILAALLFTTSLLIAIVVTDFRTMEIPLVFLWLSVLGAGAAMVLLPWLFHSAATPLWGASSVHHLIGGLVAAIFFAVLVFGSRETWMGRGDIWLAATIGLLVGIKYLLLTLTLSFLLGAVIGVGLLFFGGKQLKSQIPFAPFLVFGFFLMTLLTWIQPWWLSFVLLPIE</sequence>
<proteinExistence type="inferred from homology"/>
<evidence type="ECO:0000256" key="6">
    <source>
        <dbReference type="ARBA" id="ARBA00023136"/>
    </source>
</evidence>
<dbReference type="GO" id="GO:0004190">
    <property type="term" value="F:aspartic-type endopeptidase activity"/>
    <property type="evidence" value="ECO:0007669"/>
    <property type="project" value="InterPro"/>
</dbReference>
<feature type="transmembrane region" description="Helical" evidence="7">
    <location>
        <begin position="6"/>
        <end position="24"/>
    </location>
</feature>
<dbReference type="InterPro" id="IPR050882">
    <property type="entry name" value="Prepilin_peptidase/N-MTase"/>
</dbReference>
<dbReference type="Proteomes" id="UP000321026">
    <property type="component" value="Unassembled WGS sequence"/>
</dbReference>
<dbReference type="Pfam" id="PF06750">
    <property type="entry name" value="A24_N_bact"/>
    <property type="match status" value="1"/>
</dbReference>
<dbReference type="GO" id="GO:0005886">
    <property type="term" value="C:plasma membrane"/>
    <property type="evidence" value="ECO:0007669"/>
    <property type="project" value="UniProtKB-SubCell"/>
</dbReference>
<feature type="transmembrane region" description="Helical" evidence="7">
    <location>
        <begin position="244"/>
        <end position="263"/>
    </location>
</feature>
<keyword evidence="6 7" id="KW-0472">Membrane</keyword>
<gene>
    <name evidence="10" type="ORF">E6Q11_02300</name>
</gene>
<evidence type="ECO:0000259" key="9">
    <source>
        <dbReference type="Pfam" id="PF06750"/>
    </source>
</evidence>
<feature type="domain" description="Prepilin type IV endopeptidase peptidase" evidence="8">
    <location>
        <begin position="110"/>
        <end position="225"/>
    </location>
</feature>
<keyword evidence="3" id="KW-1003">Cell membrane</keyword>
<dbReference type="AlphaFoldDB" id="A0A5C7J852"/>
<feature type="transmembrane region" description="Helical" evidence="7">
    <location>
        <begin position="104"/>
        <end position="123"/>
    </location>
</feature>
<name>A0A5C7J852_9BACT</name>
<evidence type="ECO:0000256" key="2">
    <source>
        <dbReference type="ARBA" id="ARBA00005801"/>
    </source>
</evidence>
<evidence type="ECO:0000259" key="8">
    <source>
        <dbReference type="Pfam" id="PF01478"/>
    </source>
</evidence>
<dbReference type="InterPro" id="IPR000045">
    <property type="entry name" value="Prepilin_IV_endopep_pep"/>
</dbReference>
<dbReference type="GO" id="GO:0006465">
    <property type="term" value="P:signal peptide processing"/>
    <property type="evidence" value="ECO:0007669"/>
    <property type="project" value="TreeGrafter"/>
</dbReference>
<evidence type="ECO:0000256" key="3">
    <source>
        <dbReference type="ARBA" id="ARBA00022475"/>
    </source>
</evidence>
<keyword evidence="5 7" id="KW-1133">Transmembrane helix</keyword>
<organism evidence="10 11">
    <name type="scientific">Candidatus Dojkabacteria bacterium</name>
    <dbReference type="NCBI Taxonomy" id="2099670"/>
    <lineage>
        <taxon>Bacteria</taxon>
        <taxon>Candidatus Dojkabacteria</taxon>
    </lineage>
</organism>
<dbReference type="InterPro" id="IPR010627">
    <property type="entry name" value="Prepilin_pept_A24_N"/>
</dbReference>
<evidence type="ECO:0000256" key="4">
    <source>
        <dbReference type="ARBA" id="ARBA00022692"/>
    </source>
</evidence>
<evidence type="ECO:0000256" key="7">
    <source>
        <dbReference type="SAM" id="Phobius"/>
    </source>
</evidence>
<dbReference type="PANTHER" id="PTHR30487">
    <property type="entry name" value="TYPE 4 PREPILIN-LIKE PROTEINS LEADER PEPTIDE-PROCESSING ENZYME"/>
    <property type="match status" value="1"/>
</dbReference>
<feature type="transmembrane region" description="Helical" evidence="7">
    <location>
        <begin position="72"/>
        <end position="92"/>
    </location>
</feature>
<protein>
    <submittedName>
        <fullName evidence="10">Prepilin peptidase</fullName>
    </submittedName>
</protein>
<dbReference type="EMBL" id="SSDS01000039">
    <property type="protein sequence ID" value="TXG77731.1"/>
    <property type="molecule type" value="Genomic_DNA"/>
</dbReference>
<accession>A0A5C7J852</accession>
<comment type="caution">
    <text evidence="10">The sequence shown here is derived from an EMBL/GenBank/DDBJ whole genome shotgun (WGS) entry which is preliminary data.</text>
</comment>
<evidence type="ECO:0000256" key="5">
    <source>
        <dbReference type="ARBA" id="ARBA00022989"/>
    </source>
</evidence>
<dbReference type="Pfam" id="PF01478">
    <property type="entry name" value="Peptidase_A24"/>
    <property type="match status" value="1"/>
</dbReference>
<dbReference type="Gene3D" id="1.20.120.1220">
    <property type="match status" value="1"/>
</dbReference>
<keyword evidence="4 7" id="KW-0812">Transmembrane</keyword>
<reference evidence="10 11" key="1">
    <citation type="submission" date="2018-09" db="EMBL/GenBank/DDBJ databases">
        <title>Metagenome Assembled Genomes from an Advanced Water Purification Facility.</title>
        <authorList>
            <person name="Stamps B.W."/>
            <person name="Spear J.R."/>
        </authorList>
    </citation>
    <scope>NUCLEOTIDE SEQUENCE [LARGE SCALE GENOMIC DNA]</scope>
    <source>
        <strain evidence="10">Bin_63_2</strain>
    </source>
</reference>
<feature type="transmembrane region" description="Helical" evidence="7">
    <location>
        <begin position="130"/>
        <end position="151"/>
    </location>
</feature>
<evidence type="ECO:0000313" key="10">
    <source>
        <dbReference type="EMBL" id="TXG77731.1"/>
    </source>
</evidence>